<sequence>MRTPTTSPECLFVRKTTRKGDEPDSICFVRYPPTKRVFLCPVGPTIHRPSPCSDAMAGVLHYRPHKELLDPKQHHQQSLLLSV</sequence>
<reference evidence="1" key="2">
    <citation type="journal article" date="2015" name="Data Brief">
        <title>Shoot transcriptome of the giant reed, Arundo donax.</title>
        <authorList>
            <person name="Barrero R.A."/>
            <person name="Guerrero F.D."/>
            <person name="Moolhuijzen P."/>
            <person name="Goolsby J.A."/>
            <person name="Tidwell J."/>
            <person name="Bellgard S.E."/>
            <person name="Bellgard M.I."/>
        </authorList>
    </citation>
    <scope>NUCLEOTIDE SEQUENCE</scope>
    <source>
        <tissue evidence="1">Shoot tissue taken approximately 20 cm above the soil surface</tissue>
    </source>
</reference>
<accession>A0A0A9DKL8</accession>
<evidence type="ECO:0000313" key="1">
    <source>
        <dbReference type="EMBL" id="JAD86190.1"/>
    </source>
</evidence>
<protein>
    <submittedName>
        <fullName evidence="1">Uncharacterized protein</fullName>
    </submittedName>
</protein>
<name>A0A0A9DKL8_ARUDO</name>
<reference evidence="1" key="1">
    <citation type="submission" date="2014-09" db="EMBL/GenBank/DDBJ databases">
        <authorList>
            <person name="Magalhaes I.L.F."/>
            <person name="Oliveira U."/>
            <person name="Santos F.R."/>
            <person name="Vidigal T.H.D.A."/>
            <person name="Brescovit A.D."/>
            <person name="Santos A.J."/>
        </authorList>
    </citation>
    <scope>NUCLEOTIDE SEQUENCE</scope>
    <source>
        <tissue evidence="1">Shoot tissue taken approximately 20 cm above the soil surface</tissue>
    </source>
</reference>
<dbReference type="EMBL" id="GBRH01211705">
    <property type="protein sequence ID" value="JAD86190.1"/>
    <property type="molecule type" value="Transcribed_RNA"/>
</dbReference>
<proteinExistence type="predicted"/>
<dbReference type="AlphaFoldDB" id="A0A0A9DKL8"/>
<organism evidence="1">
    <name type="scientific">Arundo donax</name>
    <name type="common">Giant reed</name>
    <name type="synonym">Donax arundinaceus</name>
    <dbReference type="NCBI Taxonomy" id="35708"/>
    <lineage>
        <taxon>Eukaryota</taxon>
        <taxon>Viridiplantae</taxon>
        <taxon>Streptophyta</taxon>
        <taxon>Embryophyta</taxon>
        <taxon>Tracheophyta</taxon>
        <taxon>Spermatophyta</taxon>
        <taxon>Magnoliopsida</taxon>
        <taxon>Liliopsida</taxon>
        <taxon>Poales</taxon>
        <taxon>Poaceae</taxon>
        <taxon>PACMAD clade</taxon>
        <taxon>Arundinoideae</taxon>
        <taxon>Arundineae</taxon>
        <taxon>Arundo</taxon>
    </lineage>
</organism>